<comment type="caution">
    <text evidence="2">The sequence shown here is derived from an EMBL/GenBank/DDBJ whole genome shotgun (WGS) entry which is preliminary data.</text>
</comment>
<protein>
    <submittedName>
        <fullName evidence="2">Uncharacterized protein</fullName>
    </submittedName>
</protein>
<organism evidence="2 3">
    <name type="scientific">Venustampulla echinocandica</name>
    <dbReference type="NCBI Taxonomy" id="2656787"/>
    <lineage>
        <taxon>Eukaryota</taxon>
        <taxon>Fungi</taxon>
        <taxon>Dikarya</taxon>
        <taxon>Ascomycota</taxon>
        <taxon>Pezizomycotina</taxon>
        <taxon>Leotiomycetes</taxon>
        <taxon>Helotiales</taxon>
        <taxon>Pleuroascaceae</taxon>
        <taxon>Venustampulla</taxon>
    </lineage>
</organism>
<name>A0A370U313_9HELO</name>
<feature type="compositionally biased region" description="Polar residues" evidence="1">
    <location>
        <begin position="56"/>
        <end position="68"/>
    </location>
</feature>
<evidence type="ECO:0000313" key="3">
    <source>
        <dbReference type="Proteomes" id="UP000254866"/>
    </source>
</evidence>
<evidence type="ECO:0000313" key="2">
    <source>
        <dbReference type="EMBL" id="RDL42164.1"/>
    </source>
</evidence>
<proteinExistence type="predicted"/>
<evidence type="ECO:0000256" key="1">
    <source>
        <dbReference type="SAM" id="MobiDB-lite"/>
    </source>
</evidence>
<sequence>MDSRRAHDDMEEGFVDYRSESHAPPSYASTRLRPPPYKPSYETSLSSHPVLAAPPDSSSNSNTTQDLSLSPDASPRRNEPPPSPLNLPPTAESYITSPPPSYHPLSSHRSITSSPPSPNHPPPSYTARQQAPTSPIPISPLSPLAPTRSYSSSSLYTNLSRKTQGSTSSRPRKHSRDSFWCGSCFWTAPAEPGFDCSSDDEGVRARDREREGWDQGWSSWNNQYAFYIL</sequence>
<dbReference type="Proteomes" id="UP000254866">
    <property type="component" value="Unassembled WGS sequence"/>
</dbReference>
<feature type="region of interest" description="Disordered" evidence="1">
    <location>
        <begin position="1"/>
        <end position="178"/>
    </location>
</feature>
<feature type="compositionally biased region" description="Pro residues" evidence="1">
    <location>
        <begin position="115"/>
        <end position="124"/>
    </location>
</feature>
<feature type="compositionally biased region" description="Low complexity" evidence="1">
    <location>
        <begin position="141"/>
        <end position="161"/>
    </location>
</feature>
<dbReference type="GeneID" id="43594992"/>
<feature type="compositionally biased region" description="Low complexity" evidence="1">
    <location>
        <begin position="103"/>
        <end position="114"/>
    </location>
</feature>
<dbReference type="AlphaFoldDB" id="A0A370U313"/>
<keyword evidence="3" id="KW-1185">Reference proteome</keyword>
<gene>
    <name evidence="2" type="ORF">BP5553_02143</name>
</gene>
<accession>A0A370U313</accession>
<dbReference type="RefSeq" id="XP_031874820.1">
    <property type="nucleotide sequence ID" value="XM_032010766.1"/>
</dbReference>
<reference evidence="2 3" key="1">
    <citation type="journal article" date="2018" name="IMA Fungus">
        <title>IMA Genome-F 9: Draft genome sequence of Annulohypoxylon stygium, Aspergillus mulundensis, Berkeleyomyces basicola (syn. Thielaviopsis basicola), Ceratocystis smalleyi, two Cercospora beticola strains, Coleophoma cylindrospora, Fusarium fracticaudum, Phialophora cf. hyalina, and Morchella septimelata.</title>
        <authorList>
            <person name="Wingfield B.D."/>
            <person name="Bills G.F."/>
            <person name="Dong Y."/>
            <person name="Huang W."/>
            <person name="Nel W.J."/>
            <person name="Swalarsk-Parry B.S."/>
            <person name="Vaghefi N."/>
            <person name="Wilken P.M."/>
            <person name="An Z."/>
            <person name="de Beer Z.W."/>
            <person name="De Vos L."/>
            <person name="Chen L."/>
            <person name="Duong T.A."/>
            <person name="Gao Y."/>
            <person name="Hammerbacher A."/>
            <person name="Kikkert J.R."/>
            <person name="Li Y."/>
            <person name="Li H."/>
            <person name="Li K."/>
            <person name="Li Q."/>
            <person name="Liu X."/>
            <person name="Ma X."/>
            <person name="Naidoo K."/>
            <person name="Pethybridge S.J."/>
            <person name="Sun J."/>
            <person name="Steenkamp E.T."/>
            <person name="van der Nest M.A."/>
            <person name="van Wyk S."/>
            <person name="Wingfield M.J."/>
            <person name="Xiong C."/>
            <person name="Yue Q."/>
            <person name="Zhang X."/>
        </authorList>
    </citation>
    <scope>NUCLEOTIDE SEQUENCE [LARGE SCALE GENOMIC DNA]</scope>
    <source>
        <strain evidence="2 3">BP 5553</strain>
    </source>
</reference>
<dbReference type="EMBL" id="NPIC01000001">
    <property type="protein sequence ID" value="RDL42164.1"/>
    <property type="molecule type" value="Genomic_DNA"/>
</dbReference>